<keyword evidence="3" id="KW-1185">Reference proteome</keyword>
<evidence type="ECO:0000256" key="1">
    <source>
        <dbReference type="SAM" id="Phobius"/>
    </source>
</evidence>
<gene>
    <name evidence="2" type="ORF">GCM10022226_54880</name>
</gene>
<comment type="caution">
    <text evidence="2">The sequence shown here is derived from an EMBL/GenBank/DDBJ whole genome shotgun (WGS) entry which is preliminary data.</text>
</comment>
<reference evidence="3" key="1">
    <citation type="journal article" date="2019" name="Int. J. Syst. Evol. Microbiol.">
        <title>The Global Catalogue of Microorganisms (GCM) 10K type strain sequencing project: providing services to taxonomists for standard genome sequencing and annotation.</title>
        <authorList>
            <consortium name="The Broad Institute Genomics Platform"/>
            <consortium name="The Broad Institute Genome Sequencing Center for Infectious Disease"/>
            <person name="Wu L."/>
            <person name="Ma J."/>
        </authorList>
    </citation>
    <scope>NUCLEOTIDE SEQUENCE [LARGE SCALE GENOMIC DNA]</scope>
    <source>
        <strain evidence="3">JCM 16908</strain>
    </source>
</reference>
<dbReference type="EMBL" id="BAAAZR010000020">
    <property type="protein sequence ID" value="GAA3827026.1"/>
    <property type="molecule type" value="Genomic_DNA"/>
</dbReference>
<evidence type="ECO:0000313" key="2">
    <source>
        <dbReference type="EMBL" id="GAA3827026.1"/>
    </source>
</evidence>
<organism evidence="2 3">
    <name type="scientific">Sphaerisporangium flaviroseum</name>
    <dbReference type="NCBI Taxonomy" id="509199"/>
    <lineage>
        <taxon>Bacteria</taxon>
        <taxon>Bacillati</taxon>
        <taxon>Actinomycetota</taxon>
        <taxon>Actinomycetes</taxon>
        <taxon>Streptosporangiales</taxon>
        <taxon>Streptosporangiaceae</taxon>
        <taxon>Sphaerisporangium</taxon>
    </lineage>
</organism>
<keyword evidence="1" id="KW-0472">Membrane</keyword>
<feature type="transmembrane region" description="Helical" evidence="1">
    <location>
        <begin position="12"/>
        <end position="39"/>
    </location>
</feature>
<evidence type="ECO:0000313" key="3">
    <source>
        <dbReference type="Proteomes" id="UP001500888"/>
    </source>
</evidence>
<dbReference type="RefSeq" id="WP_344946178.1">
    <property type="nucleotide sequence ID" value="NZ_BAAAZR010000020.1"/>
</dbReference>
<keyword evidence="1" id="KW-0812">Transmembrane</keyword>
<keyword evidence="1" id="KW-1133">Transmembrane helix</keyword>
<proteinExistence type="predicted"/>
<sequence length="181" mass="19006">MGTRSSLKPVGGLVPIMASGTAAALKLLIATLAVAGAYFGVATPGPTGQEAGTSTTGTPVRTVVLSAQSVPIKARQIPEAGMVTVGAADIGASCERTYHAESVIDPGPSGDPVLYEWRLRRWSPSSHAWKTYLFSGTAGFMGAQRTVEWHPRIMDNPGWYRVELTVSGKGVTVGEKFQLSC</sequence>
<accession>A0ABP7IU61</accession>
<name>A0ABP7IU61_9ACTN</name>
<dbReference type="Proteomes" id="UP001500888">
    <property type="component" value="Unassembled WGS sequence"/>
</dbReference>
<protein>
    <submittedName>
        <fullName evidence="2">Uncharacterized protein</fullName>
    </submittedName>
</protein>